<feature type="compositionally biased region" description="Basic and acidic residues" evidence="1">
    <location>
        <begin position="694"/>
        <end position="720"/>
    </location>
</feature>
<evidence type="ECO:0000256" key="2">
    <source>
        <dbReference type="SAM" id="SignalP"/>
    </source>
</evidence>
<evidence type="ECO:0000313" key="3">
    <source>
        <dbReference type="EMBL" id="MCW8336050.1"/>
    </source>
</evidence>
<feature type="signal peptide" evidence="2">
    <location>
        <begin position="1"/>
        <end position="20"/>
    </location>
</feature>
<organism evidence="3 4">
    <name type="scientific">Vibrio paucivorans</name>
    <dbReference type="NCBI Taxonomy" id="2829489"/>
    <lineage>
        <taxon>Bacteria</taxon>
        <taxon>Pseudomonadati</taxon>
        <taxon>Pseudomonadota</taxon>
        <taxon>Gammaproteobacteria</taxon>
        <taxon>Vibrionales</taxon>
        <taxon>Vibrionaceae</taxon>
        <taxon>Vibrio</taxon>
    </lineage>
</organism>
<gene>
    <name evidence="3" type="ORF">MD483_19760</name>
</gene>
<feature type="chain" id="PRO_5040849415" evidence="2">
    <location>
        <begin position="21"/>
        <end position="720"/>
    </location>
</feature>
<evidence type="ECO:0000313" key="4">
    <source>
        <dbReference type="Proteomes" id="UP001155586"/>
    </source>
</evidence>
<reference evidence="3" key="1">
    <citation type="submission" date="2022-02" db="EMBL/GenBank/DDBJ databases">
        <title>Vibrio sp. nov., a new bacterium isolated from Bohai sea, China.</title>
        <authorList>
            <person name="Yuan Y."/>
        </authorList>
    </citation>
    <scope>NUCLEOTIDE SEQUENCE</scope>
    <source>
        <strain evidence="3">DBSS07</strain>
    </source>
</reference>
<keyword evidence="2" id="KW-0732">Signal</keyword>
<evidence type="ECO:0000256" key="1">
    <source>
        <dbReference type="SAM" id="MobiDB-lite"/>
    </source>
</evidence>
<dbReference type="RefSeq" id="WP_265689116.1">
    <property type="nucleotide sequence ID" value="NZ_JAKRRX010000171.1"/>
</dbReference>
<dbReference type="EMBL" id="JAKRRX010000171">
    <property type="protein sequence ID" value="MCW8336050.1"/>
    <property type="molecule type" value="Genomic_DNA"/>
</dbReference>
<dbReference type="Proteomes" id="UP001155586">
    <property type="component" value="Unassembled WGS sequence"/>
</dbReference>
<keyword evidence="4" id="KW-1185">Reference proteome</keyword>
<comment type="caution">
    <text evidence="3">The sequence shown here is derived from an EMBL/GenBank/DDBJ whole genome shotgun (WGS) entry which is preliminary data.</text>
</comment>
<name>A0A9X3CJP2_9VIBR</name>
<protein>
    <submittedName>
        <fullName evidence="3">Glutamate-rich protein 5</fullName>
    </submittedName>
</protein>
<feature type="region of interest" description="Disordered" evidence="1">
    <location>
        <begin position="671"/>
        <end position="720"/>
    </location>
</feature>
<dbReference type="AlphaFoldDB" id="A0A9X3CJP2"/>
<accession>A0A9X3CJP2</accession>
<sequence length="720" mass="79541">MKRTLLSVLMLSAISQGALANSSIRSQVAQDRLDNYSEADLSREVFGKPYSEFLEKVVFINSIPEGARLIKVANAESCNGIYDFDLCMEFAPTAAGIQQDIVQVIIDTPFPSYENDRNPVGSPIVPIPVSPKPPSVTPQLPDLRVEPIDPGYGVEPIDPGYGVEPIDPGYGVEPIDPGYGVEPIDPGYGVEPIDPGYGVEPIDPGYGVEPIDPGYGIEPIGEEEQMPTIGLGAFRAMTLEEQAQVLTEYVNNNNSSSNGSVVVVGDKLMWQTKNGTLKPLKESNKILEVLEDAHLERQARRDERIKVDPIDIIVEPIDPGFGVDPLPPYDENAPIIAPVIWGKNIATIKSWTGAINPASLESYKAMIAMANSPEGKIATLKMMLVNEISTDNILKVLATNEKFVRAYPHLFNGVDRFGNPIPSKELELIVQAGREKQWQKQVNSYYSSIADIYDDIEEDENKLKFATLLDSLMIGGSNKSLLEVMQGNGYLQGVPSGGRDRDLANEILEKAKQHWQNNTTPGGIVITDTEKQALALHRIFSKAGMTHLHVSVHEENIQVFNQNNGKLLNEKQIMTKLTKAAGKNASQRQQQRGFEARDHIKKAKQLDASEQVSALNDMFQMAGFDAEAFHNQKDGHLAIVTKDGTVYTVIPTGGNGEKSGTVEQFKLKVTQNLSSADGQQRRSERREQRHKNYKDRTPNHKSKFDGKRLKEKVAERRNVH</sequence>
<proteinExistence type="predicted"/>